<feature type="region of interest" description="Disordered" evidence="10">
    <location>
        <begin position="408"/>
        <end position="434"/>
    </location>
</feature>
<evidence type="ECO:0000256" key="7">
    <source>
        <dbReference type="ARBA" id="ARBA00022840"/>
    </source>
</evidence>
<accession>A0A067QRF8</accession>
<dbReference type="SUPFAM" id="SSF56112">
    <property type="entry name" value="Protein kinase-like (PK-like)"/>
    <property type="match status" value="1"/>
</dbReference>
<evidence type="ECO:0000313" key="12">
    <source>
        <dbReference type="EMBL" id="KDR07694.1"/>
    </source>
</evidence>
<dbReference type="PROSITE" id="PS00108">
    <property type="entry name" value="PROTEIN_KINASE_ST"/>
    <property type="match status" value="1"/>
</dbReference>
<proteinExistence type="inferred from homology"/>
<dbReference type="Pfam" id="PF00069">
    <property type="entry name" value="Pkinase"/>
    <property type="match status" value="1"/>
</dbReference>
<dbReference type="STRING" id="136037.A0A067QRF8"/>
<dbReference type="PANTHER" id="PTHR44899">
    <property type="entry name" value="CAMK FAMILY PROTEIN KINASE"/>
    <property type="match status" value="1"/>
</dbReference>
<dbReference type="Gene3D" id="1.10.510.10">
    <property type="entry name" value="Transferase(Phosphotransferase) domain 1"/>
    <property type="match status" value="1"/>
</dbReference>
<organism evidence="12 13">
    <name type="scientific">Zootermopsis nevadensis</name>
    <name type="common">Dampwood termite</name>
    <dbReference type="NCBI Taxonomy" id="136037"/>
    <lineage>
        <taxon>Eukaryota</taxon>
        <taxon>Metazoa</taxon>
        <taxon>Ecdysozoa</taxon>
        <taxon>Arthropoda</taxon>
        <taxon>Hexapoda</taxon>
        <taxon>Insecta</taxon>
        <taxon>Pterygota</taxon>
        <taxon>Neoptera</taxon>
        <taxon>Polyneoptera</taxon>
        <taxon>Dictyoptera</taxon>
        <taxon>Blattodea</taxon>
        <taxon>Blattoidea</taxon>
        <taxon>Termitoidae</taxon>
        <taxon>Termopsidae</taxon>
        <taxon>Zootermopsis</taxon>
    </lineage>
</organism>
<protein>
    <recommendedName>
        <fullName evidence="2">non-specific serine/threonine protein kinase</fullName>
        <ecNumber evidence="2">2.7.11.1</ecNumber>
    </recommendedName>
</protein>
<feature type="domain" description="Protein kinase" evidence="11">
    <location>
        <begin position="8"/>
        <end position="269"/>
    </location>
</feature>
<dbReference type="SMART" id="SM00220">
    <property type="entry name" value="S_TKc"/>
    <property type="match status" value="1"/>
</dbReference>
<evidence type="ECO:0000256" key="3">
    <source>
        <dbReference type="ARBA" id="ARBA00022527"/>
    </source>
</evidence>
<dbReference type="CDD" id="cd08217">
    <property type="entry name" value="STKc_Nek2"/>
    <property type="match status" value="1"/>
</dbReference>
<evidence type="ECO:0000313" key="13">
    <source>
        <dbReference type="Proteomes" id="UP000027135"/>
    </source>
</evidence>
<evidence type="ECO:0000259" key="11">
    <source>
        <dbReference type="PROSITE" id="PS50011"/>
    </source>
</evidence>
<dbReference type="InterPro" id="IPR000719">
    <property type="entry name" value="Prot_kinase_dom"/>
</dbReference>
<evidence type="ECO:0000256" key="6">
    <source>
        <dbReference type="ARBA" id="ARBA00022777"/>
    </source>
</evidence>
<dbReference type="FunFam" id="3.30.200.20:FF:000097">
    <property type="entry name" value="Probable serine/threonine-protein kinase nek1"/>
    <property type="match status" value="1"/>
</dbReference>
<evidence type="ECO:0000256" key="9">
    <source>
        <dbReference type="ARBA" id="ARBA00048679"/>
    </source>
</evidence>
<dbReference type="PROSITE" id="PS50011">
    <property type="entry name" value="PROTEIN_KINASE_DOM"/>
    <property type="match status" value="1"/>
</dbReference>
<comment type="catalytic activity">
    <reaction evidence="9">
        <text>L-seryl-[protein] + ATP = O-phospho-L-seryl-[protein] + ADP + H(+)</text>
        <dbReference type="Rhea" id="RHEA:17989"/>
        <dbReference type="Rhea" id="RHEA-COMP:9863"/>
        <dbReference type="Rhea" id="RHEA-COMP:11604"/>
        <dbReference type="ChEBI" id="CHEBI:15378"/>
        <dbReference type="ChEBI" id="CHEBI:29999"/>
        <dbReference type="ChEBI" id="CHEBI:30616"/>
        <dbReference type="ChEBI" id="CHEBI:83421"/>
        <dbReference type="ChEBI" id="CHEBI:456216"/>
        <dbReference type="EC" id="2.7.11.1"/>
    </reaction>
</comment>
<evidence type="ECO:0000256" key="4">
    <source>
        <dbReference type="ARBA" id="ARBA00022679"/>
    </source>
</evidence>
<feature type="compositionally biased region" description="Polar residues" evidence="10">
    <location>
        <begin position="408"/>
        <end position="424"/>
    </location>
</feature>
<keyword evidence="4" id="KW-0808">Transferase</keyword>
<keyword evidence="3" id="KW-0723">Serine/threonine-protein kinase</keyword>
<evidence type="ECO:0000256" key="8">
    <source>
        <dbReference type="ARBA" id="ARBA00047899"/>
    </source>
</evidence>
<comment type="similarity">
    <text evidence="1">Belongs to the protein kinase superfamily. NEK Ser/Thr protein kinase family. NIMA subfamily.</text>
</comment>
<dbReference type="GO" id="GO:0005524">
    <property type="term" value="F:ATP binding"/>
    <property type="evidence" value="ECO:0007669"/>
    <property type="project" value="UniProtKB-KW"/>
</dbReference>
<sequence>MSGYIEDYEVLNVIGTGSFGTCYKVRKKSNGCLYVWKAVGYSGLSEEKKQLLVSEVNLLSELQHPNIVQYFDRVIHKETATLYIVMEWCKGGDLSTLINKCKKSSSFLDEGFIWRVLYQMCRALQACHWQLSVTVLHRDIKPANVFLDGAGNVKLGDFGLARILHDDTSFAQTLVGTPYYMSPEVIKGGKYNNKSDIWSLGCLVYELCSLSPPFMGQNIKQLALRIKERKFSRIPAHYSDDLQKIISLLLSTDHNFRPTTEMILQHPLVVTNIAQETFKTMFSKPEHSGSQKEINEIPNVVQNLHELHLSESGTTAFQGETESKNCKESSENVHDIWLNRFHILKQREASLRLKELAIGERERTLAKKEKQVTLLDRVTKEKMTRADIYLRQCREVRSVTSSVKNLRQQQRYSSANADLDTSLSADPGDTSVLPTSTKLYPEYITKPSPFARGGSERRVHFGTLPITKPKAKCSSLQLATNVPQFIHPPGDLPSALRVSTKVLGDIPEHVPSKLSEVHDSKEKLQKKRVKSSFHDLQRAEMDNLQNNVLTVLNSNKYVSRSSNTIVRPPPRTTSWLEDRTLWLENKRHSYVLGSLRAPRSTKKENAQPQEQRVTRCVGLSAATVSSAPRSAVALYSSFR</sequence>
<keyword evidence="13" id="KW-1185">Reference proteome</keyword>
<keyword evidence="7" id="KW-0067">ATP-binding</keyword>
<dbReference type="Gene3D" id="3.30.200.20">
    <property type="entry name" value="Phosphorylase Kinase, domain 1"/>
    <property type="match status" value="1"/>
</dbReference>
<dbReference type="OrthoDB" id="248923at2759"/>
<dbReference type="InterPro" id="IPR011009">
    <property type="entry name" value="Kinase-like_dom_sf"/>
</dbReference>
<evidence type="ECO:0000256" key="1">
    <source>
        <dbReference type="ARBA" id="ARBA00010886"/>
    </source>
</evidence>
<keyword evidence="5" id="KW-0547">Nucleotide-binding</keyword>
<name>A0A067QRF8_ZOONE</name>
<dbReference type="EMBL" id="KK853424">
    <property type="protein sequence ID" value="KDR07694.1"/>
    <property type="molecule type" value="Genomic_DNA"/>
</dbReference>
<evidence type="ECO:0000256" key="2">
    <source>
        <dbReference type="ARBA" id="ARBA00012513"/>
    </source>
</evidence>
<dbReference type="InterPro" id="IPR051131">
    <property type="entry name" value="NEK_Ser/Thr_kinase_NIMA"/>
</dbReference>
<dbReference type="GO" id="GO:0004674">
    <property type="term" value="F:protein serine/threonine kinase activity"/>
    <property type="evidence" value="ECO:0007669"/>
    <property type="project" value="UniProtKB-KW"/>
</dbReference>
<dbReference type="EC" id="2.7.11.1" evidence="2"/>
<reference evidence="12 13" key="1">
    <citation type="journal article" date="2014" name="Nat. Commun.">
        <title>Molecular traces of alternative social organization in a termite genome.</title>
        <authorList>
            <person name="Terrapon N."/>
            <person name="Li C."/>
            <person name="Robertson H.M."/>
            <person name="Ji L."/>
            <person name="Meng X."/>
            <person name="Booth W."/>
            <person name="Chen Z."/>
            <person name="Childers C.P."/>
            <person name="Glastad K.M."/>
            <person name="Gokhale K."/>
            <person name="Gowin J."/>
            <person name="Gronenberg W."/>
            <person name="Hermansen R.A."/>
            <person name="Hu H."/>
            <person name="Hunt B.G."/>
            <person name="Huylmans A.K."/>
            <person name="Khalil S.M."/>
            <person name="Mitchell R.D."/>
            <person name="Munoz-Torres M.C."/>
            <person name="Mustard J.A."/>
            <person name="Pan H."/>
            <person name="Reese J.T."/>
            <person name="Scharf M.E."/>
            <person name="Sun F."/>
            <person name="Vogel H."/>
            <person name="Xiao J."/>
            <person name="Yang W."/>
            <person name="Yang Z."/>
            <person name="Yang Z."/>
            <person name="Zhou J."/>
            <person name="Zhu J."/>
            <person name="Brent C.S."/>
            <person name="Elsik C.G."/>
            <person name="Goodisman M.A."/>
            <person name="Liberles D.A."/>
            <person name="Roe R.M."/>
            <person name="Vargo E.L."/>
            <person name="Vilcinskas A."/>
            <person name="Wang J."/>
            <person name="Bornberg-Bauer E."/>
            <person name="Korb J."/>
            <person name="Zhang G."/>
            <person name="Liebig J."/>
        </authorList>
    </citation>
    <scope>NUCLEOTIDE SEQUENCE [LARGE SCALE GENOMIC DNA]</scope>
    <source>
        <tissue evidence="12">Whole organism</tissue>
    </source>
</reference>
<evidence type="ECO:0000256" key="10">
    <source>
        <dbReference type="SAM" id="MobiDB-lite"/>
    </source>
</evidence>
<dbReference type="OMA" id="QEGKFRR"/>
<dbReference type="eggNOG" id="KOG0591">
    <property type="taxonomic scope" value="Eukaryota"/>
</dbReference>
<keyword evidence="6 12" id="KW-0418">Kinase</keyword>
<dbReference type="InterPro" id="IPR008271">
    <property type="entry name" value="Ser/Thr_kinase_AS"/>
</dbReference>
<dbReference type="Proteomes" id="UP000027135">
    <property type="component" value="Unassembled WGS sequence"/>
</dbReference>
<evidence type="ECO:0000256" key="5">
    <source>
        <dbReference type="ARBA" id="ARBA00022741"/>
    </source>
</evidence>
<dbReference type="PANTHER" id="PTHR44899:SF10">
    <property type="entry name" value="NIMA-RELATED KINASE 2"/>
    <property type="match status" value="1"/>
</dbReference>
<dbReference type="AlphaFoldDB" id="A0A067QRF8"/>
<comment type="catalytic activity">
    <reaction evidence="8">
        <text>L-threonyl-[protein] + ATP = O-phospho-L-threonyl-[protein] + ADP + H(+)</text>
        <dbReference type="Rhea" id="RHEA:46608"/>
        <dbReference type="Rhea" id="RHEA-COMP:11060"/>
        <dbReference type="Rhea" id="RHEA-COMP:11605"/>
        <dbReference type="ChEBI" id="CHEBI:15378"/>
        <dbReference type="ChEBI" id="CHEBI:30013"/>
        <dbReference type="ChEBI" id="CHEBI:30616"/>
        <dbReference type="ChEBI" id="CHEBI:61977"/>
        <dbReference type="ChEBI" id="CHEBI:456216"/>
        <dbReference type="EC" id="2.7.11.1"/>
    </reaction>
</comment>
<dbReference type="InParanoid" id="A0A067QRF8"/>
<gene>
    <name evidence="12" type="ORF">L798_02748</name>
</gene>